<dbReference type="EMBL" id="CP045871">
    <property type="protein sequence ID" value="QGG80344.1"/>
    <property type="molecule type" value="Genomic_DNA"/>
</dbReference>
<gene>
    <name evidence="6" type="ORF">GH975_07080</name>
</gene>
<dbReference type="PROSITE" id="PS50043">
    <property type="entry name" value="HTH_LUXR_2"/>
    <property type="match status" value="1"/>
</dbReference>
<dbReference type="GO" id="GO:0003677">
    <property type="term" value="F:DNA binding"/>
    <property type="evidence" value="ECO:0007669"/>
    <property type="project" value="UniProtKB-KW"/>
</dbReference>
<name>A0A5Q2QB88_9GAMM</name>
<dbReference type="InterPro" id="IPR000792">
    <property type="entry name" value="Tscrpt_reg_LuxR_C"/>
</dbReference>
<dbReference type="InterPro" id="IPR001789">
    <property type="entry name" value="Sig_transdc_resp-reg_receiver"/>
</dbReference>
<feature type="modified residue" description="4-aspartylphosphate" evidence="3">
    <location>
        <position position="51"/>
    </location>
</feature>
<dbReference type="Proteomes" id="UP000388235">
    <property type="component" value="Chromosome"/>
</dbReference>
<evidence type="ECO:0000256" key="3">
    <source>
        <dbReference type="PROSITE-ProRule" id="PRU00169"/>
    </source>
</evidence>
<evidence type="ECO:0000313" key="6">
    <source>
        <dbReference type="EMBL" id="QGG80344.1"/>
    </source>
</evidence>
<keyword evidence="2" id="KW-0238">DNA-binding</keyword>
<proteinExistence type="predicted"/>
<dbReference type="InterPro" id="IPR058245">
    <property type="entry name" value="NreC/VraR/RcsB-like_REC"/>
</dbReference>
<evidence type="ECO:0000259" key="5">
    <source>
        <dbReference type="PROSITE" id="PS50110"/>
    </source>
</evidence>
<dbReference type="InterPro" id="IPR036388">
    <property type="entry name" value="WH-like_DNA-bd_sf"/>
</dbReference>
<dbReference type="AlphaFoldDB" id="A0A5Q2QB88"/>
<evidence type="ECO:0000259" key="4">
    <source>
        <dbReference type="PROSITE" id="PS50043"/>
    </source>
</evidence>
<feature type="domain" description="Response regulatory" evidence="5">
    <location>
        <begin position="2"/>
        <end position="116"/>
    </location>
</feature>
<dbReference type="CDD" id="cd17535">
    <property type="entry name" value="REC_NarL-like"/>
    <property type="match status" value="1"/>
</dbReference>
<dbReference type="Gene3D" id="3.40.50.2300">
    <property type="match status" value="1"/>
</dbReference>
<sequence>MDILLIEDHAVVAEGVSSILPEGYRLKHWAADGEKGLAWLQSNTARLVIVDLKMPGIGGIETIRRLRRHYPHIGVLVFSSMVEPQVARWLMEQGVRVIVDKAVCAADLAEALGCAAAQTPYLSRAIAQAQLLTQSPIDCLTQREYQVLNYLMTGMRHREIAEQLFISHKTVSTYRQRAMDKLGLDTDLELAKFALQQGWIEASSV</sequence>
<dbReference type="PRINTS" id="PR00038">
    <property type="entry name" value="HTHLUXR"/>
</dbReference>
<keyword evidence="7" id="KW-1185">Reference proteome</keyword>
<dbReference type="PANTHER" id="PTHR43214:SF43">
    <property type="entry name" value="TWO-COMPONENT RESPONSE REGULATOR"/>
    <property type="match status" value="1"/>
</dbReference>
<accession>A0A5Q2QB88</accession>
<dbReference type="InterPro" id="IPR039420">
    <property type="entry name" value="WalR-like"/>
</dbReference>
<dbReference type="PROSITE" id="PS50110">
    <property type="entry name" value="RESPONSE_REGULATORY"/>
    <property type="match status" value="1"/>
</dbReference>
<dbReference type="OrthoDB" id="9796655at2"/>
<dbReference type="Pfam" id="PF00072">
    <property type="entry name" value="Response_reg"/>
    <property type="match status" value="1"/>
</dbReference>
<dbReference type="PANTHER" id="PTHR43214">
    <property type="entry name" value="TWO-COMPONENT RESPONSE REGULATOR"/>
    <property type="match status" value="1"/>
</dbReference>
<dbReference type="RefSeq" id="WP_153713848.1">
    <property type="nucleotide sequence ID" value="NZ_CP045871.1"/>
</dbReference>
<dbReference type="CDD" id="cd06170">
    <property type="entry name" value="LuxR_C_like"/>
    <property type="match status" value="1"/>
</dbReference>
<dbReference type="SMART" id="SM00448">
    <property type="entry name" value="REC"/>
    <property type="match status" value="1"/>
</dbReference>
<dbReference type="InterPro" id="IPR011006">
    <property type="entry name" value="CheY-like_superfamily"/>
</dbReference>
<evidence type="ECO:0000256" key="2">
    <source>
        <dbReference type="ARBA" id="ARBA00023125"/>
    </source>
</evidence>
<evidence type="ECO:0000256" key="1">
    <source>
        <dbReference type="ARBA" id="ARBA00022553"/>
    </source>
</evidence>
<organism evidence="6 7">
    <name type="scientific">Litorivicinus lipolyticus</name>
    <dbReference type="NCBI Taxonomy" id="418701"/>
    <lineage>
        <taxon>Bacteria</taxon>
        <taxon>Pseudomonadati</taxon>
        <taxon>Pseudomonadota</taxon>
        <taxon>Gammaproteobacteria</taxon>
        <taxon>Oceanospirillales</taxon>
        <taxon>Litorivicinaceae</taxon>
        <taxon>Litorivicinus</taxon>
    </lineage>
</organism>
<dbReference type="Gene3D" id="1.10.10.10">
    <property type="entry name" value="Winged helix-like DNA-binding domain superfamily/Winged helix DNA-binding domain"/>
    <property type="match status" value="1"/>
</dbReference>
<protein>
    <submittedName>
        <fullName evidence="6">Response regulator</fullName>
    </submittedName>
</protein>
<evidence type="ECO:0000313" key="7">
    <source>
        <dbReference type="Proteomes" id="UP000388235"/>
    </source>
</evidence>
<keyword evidence="1 3" id="KW-0597">Phosphoprotein</keyword>
<dbReference type="SMART" id="SM00421">
    <property type="entry name" value="HTH_LUXR"/>
    <property type="match status" value="1"/>
</dbReference>
<reference evidence="6 7" key="1">
    <citation type="submission" date="2019-11" db="EMBL/GenBank/DDBJ databases">
        <authorList>
            <person name="Khan S.A."/>
            <person name="Jeon C.O."/>
            <person name="Chun B.H."/>
        </authorList>
    </citation>
    <scope>NUCLEOTIDE SEQUENCE [LARGE SCALE GENOMIC DNA]</scope>
    <source>
        <strain evidence="6 7">IMCC 1097</strain>
    </source>
</reference>
<dbReference type="SUPFAM" id="SSF52172">
    <property type="entry name" value="CheY-like"/>
    <property type="match status" value="1"/>
</dbReference>
<feature type="domain" description="HTH luxR-type" evidence="4">
    <location>
        <begin position="133"/>
        <end position="198"/>
    </location>
</feature>
<dbReference type="KEGG" id="llp:GH975_07080"/>
<dbReference type="Pfam" id="PF00196">
    <property type="entry name" value="GerE"/>
    <property type="match status" value="1"/>
</dbReference>
<dbReference type="GO" id="GO:0006355">
    <property type="term" value="P:regulation of DNA-templated transcription"/>
    <property type="evidence" value="ECO:0007669"/>
    <property type="project" value="InterPro"/>
</dbReference>
<dbReference type="GO" id="GO:0000160">
    <property type="term" value="P:phosphorelay signal transduction system"/>
    <property type="evidence" value="ECO:0007669"/>
    <property type="project" value="InterPro"/>
</dbReference>